<dbReference type="Gene3D" id="1.10.10.1940">
    <property type="match status" value="2"/>
</dbReference>
<sequence length="234" mass="23971">MFALLLLLSILKEVESGGVALTKCLAAPAPAAPRPSPPPTACRDQDQVLCTAIFAPLGSDAANNANPANGFLVNRNCQNATLVANAEALCPSSCAVCCLTAEFNCDNAQGVDCAPFTASPDLCTNPLTSAAALANCPKVCGLCNRPGAGGRCPDTATNCAALLPLLTCQNTFMQQSCMTTCRITTCLSTTTTAGAASACSDSRANCAEMASLCNTPPYSTVLAQQCRRTCRLCT</sequence>
<feature type="signal peptide" evidence="2">
    <location>
        <begin position="1"/>
        <end position="16"/>
    </location>
</feature>
<feature type="domain" description="ShKT" evidence="3">
    <location>
        <begin position="152"/>
        <end position="186"/>
    </location>
</feature>
<evidence type="ECO:0000313" key="5">
    <source>
        <dbReference type="Proteomes" id="UP000038040"/>
    </source>
</evidence>
<evidence type="ECO:0000256" key="2">
    <source>
        <dbReference type="SAM" id="SignalP"/>
    </source>
</evidence>
<evidence type="ECO:0000256" key="1">
    <source>
        <dbReference type="PROSITE-ProRule" id="PRU01005"/>
    </source>
</evidence>
<keyword evidence="6" id="KW-1185">Reference proteome</keyword>
<feature type="domain" description="ShKT" evidence="3">
    <location>
        <begin position="199"/>
        <end position="233"/>
    </location>
</feature>
<evidence type="ECO:0000313" key="4">
    <source>
        <dbReference type="EMBL" id="VDN53200.1"/>
    </source>
</evidence>
<dbReference type="STRING" id="318479.A0A0N4UNK4"/>
<feature type="disulfide bond" evidence="1">
    <location>
        <begin position="199"/>
        <end position="233"/>
    </location>
</feature>
<evidence type="ECO:0000259" key="3">
    <source>
        <dbReference type="PROSITE" id="PS51670"/>
    </source>
</evidence>
<dbReference type="PANTHER" id="PTHR21724">
    <property type="entry name" value="SHKT DOMAIN-CONTAINING PROTEIN"/>
    <property type="match status" value="1"/>
</dbReference>
<keyword evidence="1" id="KW-1015">Disulfide bond</keyword>
<keyword evidence="2" id="KW-0732">Signal</keyword>
<dbReference type="PANTHER" id="PTHR21724:SF109">
    <property type="entry name" value="SHKT DOMAIN-CONTAINING PROTEIN"/>
    <property type="match status" value="1"/>
</dbReference>
<proteinExistence type="predicted"/>
<feature type="chain" id="PRO_5041080924" evidence="2">
    <location>
        <begin position="17"/>
        <end position="234"/>
    </location>
</feature>
<protein>
    <submittedName>
        <fullName evidence="7">ShKT domain-containing protein</fullName>
    </submittedName>
</protein>
<feature type="disulfide bond" evidence="1">
    <location>
        <begin position="168"/>
        <end position="181"/>
    </location>
</feature>
<dbReference type="SMART" id="SM00254">
    <property type="entry name" value="ShKT"/>
    <property type="match status" value="2"/>
</dbReference>
<comment type="caution">
    <text evidence="1">Lacks conserved residue(s) required for the propagation of feature annotation.</text>
</comment>
<gene>
    <name evidence="4" type="ORF">DME_LOCUS3173</name>
</gene>
<evidence type="ECO:0000313" key="6">
    <source>
        <dbReference type="Proteomes" id="UP000274756"/>
    </source>
</evidence>
<name>A0A0N4UNK4_DRAME</name>
<dbReference type="PROSITE" id="PS51670">
    <property type="entry name" value="SHKT"/>
    <property type="match status" value="2"/>
</dbReference>
<dbReference type="InterPro" id="IPR003582">
    <property type="entry name" value="ShKT_dom"/>
</dbReference>
<accession>A0A0N4UNK4</accession>
<reference evidence="4 6" key="2">
    <citation type="submission" date="2018-11" db="EMBL/GenBank/DDBJ databases">
        <authorList>
            <consortium name="Pathogen Informatics"/>
        </authorList>
    </citation>
    <scope>NUCLEOTIDE SEQUENCE [LARGE SCALE GENOMIC DNA]</scope>
</reference>
<dbReference type="WBParaSite" id="DME_0000948701-mRNA-1">
    <property type="protein sequence ID" value="DME_0000948701-mRNA-1"/>
    <property type="gene ID" value="DME_0000948701"/>
</dbReference>
<dbReference type="AlphaFoldDB" id="A0A0N4UNK4"/>
<reference evidence="7" key="1">
    <citation type="submission" date="2017-02" db="UniProtKB">
        <authorList>
            <consortium name="WormBaseParasite"/>
        </authorList>
    </citation>
    <scope>IDENTIFICATION</scope>
</reference>
<organism evidence="5 7">
    <name type="scientific">Dracunculus medinensis</name>
    <name type="common">Guinea worm</name>
    <dbReference type="NCBI Taxonomy" id="318479"/>
    <lineage>
        <taxon>Eukaryota</taxon>
        <taxon>Metazoa</taxon>
        <taxon>Ecdysozoa</taxon>
        <taxon>Nematoda</taxon>
        <taxon>Chromadorea</taxon>
        <taxon>Rhabditida</taxon>
        <taxon>Spirurina</taxon>
        <taxon>Dracunculoidea</taxon>
        <taxon>Dracunculidae</taxon>
        <taxon>Dracunculus</taxon>
    </lineage>
</organism>
<feature type="disulfide bond" evidence="1">
    <location>
        <begin position="159"/>
        <end position="177"/>
    </location>
</feature>
<dbReference type="Proteomes" id="UP000038040">
    <property type="component" value="Unplaced"/>
</dbReference>
<dbReference type="Pfam" id="PF01549">
    <property type="entry name" value="ShK"/>
    <property type="match status" value="4"/>
</dbReference>
<dbReference type="EMBL" id="UYYG01000111">
    <property type="protein sequence ID" value="VDN53200.1"/>
    <property type="molecule type" value="Genomic_DNA"/>
</dbReference>
<dbReference type="Proteomes" id="UP000274756">
    <property type="component" value="Unassembled WGS sequence"/>
</dbReference>
<evidence type="ECO:0000313" key="7">
    <source>
        <dbReference type="WBParaSite" id="DME_0000948701-mRNA-1"/>
    </source>
</evidence>
<feature type="disulfide bond" evidence="1">
    <location>
        <begin position="152"/>
        <end position="186"/>
    </location>
</feature>